<dbReference type="AlphaFoldDB" id="A0AAE9AFP3"/>
<feature type="transmembrane region" description="Helical" evidence="1">
    <location>
        <begin position="131"/>
        <end position="151"/>
    </location>
</feature>
<keyword evidence="1" id="KW-0812">Transmembrane</keyword>
<evidence type="ECO:0000256" key="1">
    <source>
        <dbReference type="SAM" id="Phobius"/>
    </source>
</evidence>
<dbReference type="EMBL" id="CP090894">
    <property type="protein sequence ID" value="ULT97214.1"/>
    <property type="molecule type" value="Genomic_DNA"/>
</dbReference>
<dbReference type="Proteomes" id="UP000827892">
    <property type="component" value="Chromosome IV"/>
</dbReference>
<protein>
    <submittedName>
        <fullName evidence="2">Uncharacterized protein</fullName>
    </submittedName>
</protein>
<proteinExistence type="predicted"/>
<reference evidence="2 3" key="1">
    <citation type="submission" date="2022-05" db="EMBL/GenBank/DDBJ databases">
        <title>Chromosome-level reference genomes for two strains of Caenorhabditis briggsae: an improved platform for comparative genomics.</title>
        <authorList>
            <person name="Stevens L."/>
            <person name="Andersen E.C."/>
        </authorList>
    </citation>
    <scope>NUCLEOTIDE SEQUENCE [LARGE SCALE GENOMIC DNA]</scope>
    <source>
        <strain evidence="2">QX1410_ONT</strain>
        <tissue evidence="2">Whole-organism</tissue>
    </source>
</reference>
<feature type="transmembrane region" description="Helical" evidence="1">
    <location>
        <begin position="32"/>
        <end position="53"/>
    </location>
</feature>
<feature type="transmembrane region" description="Helical" evidence="1">
    <location>
        <begin position="101"/>
        <end position="119"/>
    </location>
</feature>
<accession>A0AAE9AFP3</accession>
<sequence>MSGPSQDLPPYFLFDNQRNLRFKAKKIIKFQLCTDIIFGILASILYIVVFWFLSCSRLPCPPPTSSCENSNHNQSFVTASRDRTTIIDLKQNVLFFYQPSMTLRAIFIATNGLLFGFFEELKNQRNRMARSVIRFITISRFLSGLLDLFMISRVQYLLNSLPATLPWILFAWPLAQFFYVLDSVWGYKKVIGVLLKCERFEDIEQMAIENMNDG</sequence>
<organism evidence="2 3">
    <name type="scientific">Caenorhabditis briggsae</name>
    <dbReference type="NCBI Taxonomy" id="6238"/>
    <lineage>
        <taxon>Eukaryota</taxon>
        <taxon>Metazoa</taxon>
        <taxon>Ecdysozoa</taxon>
        <taxon>Nematoda</taxon>
        <taxon>Chromadorea</taxon>
        <taxon>Rhabditida</taxon>
        <taxon>Rhabditina</taxon>
        <taxon>Rhabditomorpha</taxon>
        <taxon>Rhabditoidea</taxon>
        <taxon>Rhabditidae</taxon>
        <taxon>Peloderinae</taxon>
        <taxon>Caenorhabditis</taxon>
    </lineage>
</organism>
<keyword evidence="1" id="KW-0472">Membrane</keyword>
<keyword evidence="1" id="KW-1133">Transmembrane helix</keyword>
<evidence type="ECO:0000313" key="2">
    <source>
        <dbReference type="EMBL" id="ULT97214.1"/>
    </source>
</evidence>
<feature type="transmembrane region" description="Helical" evidence="1">
    <location>
        <begin position="163"/>
        <end position="181"/>
    </location>
</feature>
<evidence type="ECO:0000313" key="3">
    <source>
        <dbReference type="Proteomes" id="UP000827892"/>
    </source>
</evidence>
<name>A0AAE9AFP3_CAEBR</name>
<gene>
    <name evidence="2" type="ORF">L3Y34_005203</name>
</gene>